<proteinExistence type="predicted"/>
<evidence type="ECO:0000313" key="2">
    <source>
        <dbReference type="Proteomes" id="UP000195442"/>
    </source>
</evidence>
<organism evidence="1 2">
    <name type="scientific">Crenothrix polyspora</name>
    <dbReference type="NCBI Taxonomy" id="360316"/>
    <lineage>
        <taxon>Bacteria</taxon>
        <taxon>Pseudomonadati</taxon>
        <taxon>Pseudomonadota</taxon>
        <taxon>Gammaproteobacteria</taxon>
        <taxon>Methylococcales</taxon>
        <taxon>Crenotrichaceae</taxon>
        <taxon>Crenothrix</taxon>
    </lineage>
</organism>
<keyword evidence="2" id="KW-1185">Reference proteome</keyword>
<sequence length="596" mass="65564">MLEQLARDVTQWDARAVEFFQVLATTQYMNHLRPMNHYSPDLRRWEPLTRIGHAFDSCAHTVDVRRIESKKGKYNIPNIGIFLWRLDAYRHTSSPAVKLDDTRWFISPLGHPLQLFNHPLPETQITHLAEPVNVPESITRRMLHEYLKRYYGSAEDRNSSDASINKVDNSEPSIVLYIDDAEVPRSKIMACDLSDSGANNWAHLPKAGFYAIDPVLGRVACGSKPKTVKLTYHRGFSADLGGGEYSRELLKDSEAKIILQVPKDYPTIQGALDALKGGNGIVKILDSGRYEEALNVSVLAGQHITVFAKDGCFPTIVLPIKGELTVSGGKNSLFVLDGVMLTANRKLSLADQKPLRLLHVPSDSGALKLVIRHCTLVPGLALDVKGMPLFPNKPAVHVEADGIQVVLERAIVGALYLHAGTQFSASDSIIDATTPDRAALVGSIGSGAGGVLSLDACTVIGKIHMREVGEISNSLLVAHQATGDTDVPVHIDRRQAGCVRFSYVPLDSRVPKRYRCQPEDKGNPDLALSFVSLRFGVASYCQLALSTSDLIRSGADDESEMGAFHLLFPAQREANLRIRLREFMRVGLEAGIFYET</sequence>
<dbReference type="AlphaFoldDB" id="A0A1R4H6W5"/>
<name>A0A1R4H6W5_9GAMM</name>
<dbReference type="Proteomes" id="UP000195442">
    <property type="component" value="Unassembled WGS sequence"/>
</dbReference>
<evidence type="ECO:0000313" key="1">
    <source>
        <dbReference type="EMBL" id="SJM91926.1"/>
    </source>
</evidence>
<protein>
    <submittedName>
        <fullName evidence="1">Uncharacterized protein</fullName>
    </submittedName>
</protein>
<dbReference type="EMBL" id="FUKJ01000161">
    <property type="protein sequence ID" value="SJM91926.1"/>
    <property type="molecule type" value="Genomic_DNA"/>
</dbReference>
<accession>A0A1R4H6W5</accession>
<gene>
    <name evidence="1" type="ORF">CRENPOLYSF2_2430006</name>
</gene>
<reference evidence="2" key="1">
    <citation type="submission" date="2017-02" db="EMBL/GenBank/DDBJ databases">
        <authorList>
            <person name="Daims H."/>
        </authorList>
    </citation>
    <scope>NUCLEOTIDE SEQUENCE [LARGE SCALE GENOMIC DNA]</scope>
</reference>